<dbReference type="GeneID" id="13995343"/>
<dbReference type="KEGG" id="vg:13995343"/>
<proteinExistence type="predicted"/>
<organism evidence="1 2">
    <name type="scientific">Caulobacter phage CcrColossus</name>
    <dbReference type="NCBI Taxonomy" id="1211640"/>
    <lineage>
        <taxon>Viruses</taxon>
        <taxon>Duplodnaviria</taxon>
        <taxon>Heunggongvirae</taxon>
        <taxon>Uroviricota</taxon>
        <taxon>Caudoviricetes</taxon>
        <taxon>Jeanschmidtviridae</taxon>
        <taxon>Colossusvirus</taxon>
        <taxon>Colossusvirus colossus</taxon>
    </lineage>
</organism>
<name>K4JV91_9CAUD</name>
<gene>
    <name evidence="1" type="ORF">CcrColossus_gp415</name>
</gene>
<dbReference type="Proteomes" id="UP000000463">
    <property type="component" value="Segment"/>
</dbReference>
<evidence type="ECO:0000313" key="1">
    <source>
        <dbReference type="EMBL" id="AFU88285.1"/>
    </source>
</evidence>
<sequence>MAELVEAEGLVHVVNPVSGGEHTLCGDAFDLASDVDGYEWTPSKSKTITCPNCAQIIREVRNLRTYVRKEP</sequence>
<keyword evidence="2" id="KW-1185">Reference proteome</keyword>
<protein>
    <submittedName>
        <fullName evidence="1">Uncharacterized protein</fullName>
    </submittedName>
</protein>
<dbReference type="EMBL" id="JX100810">
    <property type="protein sequence ID" value="AFU88285.1"/>
    <property type="molecule type" value="Genomic_DNA"/>
</dbReference>
<accession>K4JV91</accession>
<reference evidence="1 2" key="1">
    <citation type="journal article" date="2012" name="BMC Genomics">
        <title>The Caulobacter crescentus phage phiCbK: genomics of a canonical phage.</title>
        <authorList>
            <person name="Gill J.J."/>
            <person name="Berry J.D."/>
            <person name="Russell W.K."/>
            <person name="Lessor L."/>
            <person name="Escobar Garcia D.A."/>
            <person name="Hernandez D."/>
            <person name="Kane A."/>
            <person name="Keene J."/>
            <person name="Maddox M."/>
            <person name="Martin R."/>
            <person name="Mohan S."/>
            <person name="Thorn A.M."/>
            <person name="Russell D.H."/>
            <person name="Young R."/>
        </authorList>
    </citation>
    <scope>NUCLEOTIDE SEQUENCE [LARGE SCALE GENOMIC DNA]</scope>
</reference>
<dbReference type="RefSeq" id="YP_006988649.1">
    <property type="nucleotide sequence ID" value="NC_019406.1"/>
</dbReference>
<evidence type="ECO:0000313" key="2">
    <source>
        <dbReference type="Proteomes" id="UP000000463"/>
    </source>
</evidence>